<dbReference type="Proteomes" id="UP001497623">
    <property type="component" value="Unassembled WGS sequence"/>
</dbReference>
<accession>A0AAV2QKF8</accession>
<dbReference type="EMBL" id="CAXKWB010007433">
    <property type="protein sequence ID" value="CAL4087120.1"/>
    <property type="molecule type" value="Genomic_DNA"/>
</dbReference>
<dbReference type="PROSITE" id="PS51257">
    <property type="entry name" value="PROKAR_LIPOPROTEIN"/>
    <property type="match status" value="1"/>
</dbReference>
<feature type="chain" id="PRO_5043819563" description="VWFD domain-containing protein" evidence="1">
    <location>
        <begin position="21"/>
        <end position="162"/>
    </location>
</feature>
<evidence type="ECO:0000259" key="2">
    <source>
        <dbReference type="PROSITE" id="PS51233"/>
    </source>
</evidence>
<evidence type="ECO:0000313" key="4">
    <source>
        <dbReference type="Proteomes" id="UP001497623"/>
    </source>
</evidence>
<dbReference type="InterPro" id="IPR001846">
    <property type="entry name" value="VWF_type-D"/>
</dbReference>
<feature type="non-terminal residue" evidence="3">
    <location>
        <position position="162"/>
    </location>
</feature>
<gene>
    <name evidence="3" type="ORF">MNOR_LOCUS13156</name>
</gene>
<protein>
    <recommendedName>
        <fullName evidence="2">VWFD domain-containing protein</fullName>
    </recommendedName>
</protein>
<organism evidence="3 4">
    <name type="scientific">Meganyctiphanes norvegica</name>
    <name type="common">Northern krill</name>
    <name type="synonym">Thysanopoda norvegica</name>
    <dbReference type="NCBI Taxonomy" id="48144"/>
    <lineage>
        <taxon>Eukaryota</taxon>
        <taxon>Metazoa</taxon>
        <taxon>Ecdysozoa</taxon>
        <taxon>Arthropoda</taxon>
        <taxon>Crustacea</taxon>
        <taxon>Multicrustacea</taxon>
        <taxon>Malacostraca</taxon>
        <taxon>Eumalacostraca</taxon>
        <taxon>Eucarida</taxon>
        <taxon>Euphausiacea</taxon>
        <taxon>Euphausiidae</taxon>
        <taxon>Meganyctiphanes</taxon>
    </lineage>
</organism>
<comment type="caution">
    <text evidence="3">The sequence shown here is derived from an EMBL/GenBank/DDBJ whole genome shotgun (WGS) entry which is preliminary data.</text>
</comment>
<feature type="domain" description="VWFD" evidence="2">
    <location>
        <begin position="95"/>
        <end position="162"/>
    </location>
</feature>
<proteinExistence type="predicted"/>
<dbReference type="AlphaFoldDB" id="A0AAV2QKF8"/>
<name>A0AAV2QKF8_MEGNR</name>
<keyword evidence="4" id="KW-1185">Reference proteome</keyword>
<evidence type="ECO:0000313" key="3">
    <source>
        <dbReference type="EMBL" id="CAL4087120.1"/>
    </source>
</evidence>
<dbReference type="PROSITE" id="PS51233">
    <property type="entry name" value="VWFD"/>
    <property type="match status" value="1"/>
</dbReference>
<keyword evidence="1" id="KW-0732">Signal</keyword>
<evidence type="ECO:0000256" key="1">
    <source>
        <dbReference type="SAM" id="SignalP"/>
    </source>
</evidence>
<reference evidence="3 4" key="1">
    <citation type="submission" date="2024-05" db="EMBL/GenBank/DDBJ databases">
        <authorList>
            <person name="Wallberg A."/>
        </authorList>
    </citation>
    <scope>NUCLEOTIDE SEQUENCE [LARGE SCALE GENOMIC DNA]</scope>
</reference>
<sequence>MDLKLLAILVLSAACTPSHGKPGPDPETIVQISQEVNGGGCGGGGCGGGCCDQQKGCPFEGVVYPNKALIEHSCLELRCRDGEWECTGKVDKDCGECSVHGHENITTFDGVNYTTNLTGEFALSQFGFGYGALYGVNVALSNCFIMGGIETCVSAITYHEPG</sequence>
<feature type="signal peptide" evidence="1">
    <location>
        <begin position="1"/>
        <end position="20"/>
    </location>
</feature>